<dbReference type="PANTHER" id="PTHR15680:SF9">
    <property type="entry name" value="LARGE RIBOSOMAL SUBUNIT PROTEIN BL19M"/>
    <property type="match status" value="1"/>
</dbReference>
<keyword evidence="4 6" id="KW-0687">Ribonucleoprotein</keyword>
<dbReference type="Pfam" id="PF01245">
    <property type="entry name" value="Ribosomal_L19"/>
    <property type="match status" value="1"/>
</dbReference>
<dbReference type="NCBIfam" id="TIGR01024">
    <property type="entry name" value="rplS_bact"/>
    <property type="match status" value="1"/>
</dbReference>
<dbReference type="Gene3D" id="2.30.30.790">
    <property type="match status" value="1"/>
</dbReference>
<dbReference type="Proteomes" id="UP000050509">
    <property type="component" value="Unassembled WGS sequence"/>
</dbReference>
<dbReference type="GO" id="GO:0006412">
    <property type="term" value="P:translation"/>
    <property type="evidence" value="ECO:0007669"/>
    <property type="project" value="UniProtKB-UniRule"/>
</dbReference>
<evidence type="ECO:0000256" key="3">
    <source>
        <dbReference type="ARBA" id="ARBA00022980"/>
    </source>
</evidence>
<dbReference type="FunFam" id="2.30.30.790:FF:000001">
    <property type="entry name" value="50S ribosomal protein L19"/>
    <property type="match status" value="1"/>
</dbReference>
<dbReference type="PANTHER" id="PTHR15680">
    <property type="entry name" value="RIBOSOMAL PROTEIN L19"/>
    <property type="match status" value="1"/>
</dbReference>
<dbReference type="GO" id="GO:0003735">
    <property type="term" value="F:structural constituent of ribosome"/>
    <property type="evidence" value="ECO:0007669"/>
    <property type="project" value="InterPro"/>
</dbReference>
<organism evidence="8 9">
    <name type="scientific">Kouleothrix aurantiaca</name>
    <dbReference type="NCBI Taxonomy" id="186479"/>
    <lineage>
        <taxon>Bacteria</taxon>
        <taxon>Bacillati</taxon>
        <taxon>Chloroflexota</taxon>
        <taxon>Chloroflexia</taxon>
        <taxon>Chloroflexales</taxon>
        <taxon>Roseiflexineae</taxon>
        <taxon>Roseiflexaceae</taxon>
        <taxon>Kouleothrix</taxon>
    </lineage>
</organism>
<dbReference type="PATRIC" id="fig|186479.3.peg.10669"/>
<comment type="function">
    <text evidence="1 6 7">This protein is located at the 30S-50S ribosomal subunit interface and may play a role in the structure and function of the aminoacyl-tRNA binding site.</text>
</comment>
<dbReference type="HAMAP" id="MF_00402">
    <property type="entry name" value="Ribosomal_bL19"/>
    <property type="match status" value="1"/>
</dbReference>
<dbReference type="InterPro" id="IPR038657">
    <property type="entry name" value="Ribosomal_bL19_sf"/>
</dbReference>
<dbReference type="SUPFAM" id="SSF50104">
    <property type="entry name" value="Translation proteins SH3-like domain"/>
    <property type="match status" value="1"/>
</dbReference>
<dbReference type="InterPro" id="IPR008991">
    <property type="entry name" value="Translation_prot_SH3-like_sf"/>
</dbReference>
<keyword evidence="3 6" id="KW-0689">Ribosomal protein</keyword>
<name>A0A0P9HAR5_9CHLR</name>
<dbReference type="GO" id="GO:0022625">
    <property type="term" value="C:cytosolic large ribosomal subunit"/>
    <property type="evidence" value="ECO:0007669"/>
    <property type="project" value="TreeGrafter"/>
</dbReference>
<dbReference type="PRINTS" id="PR00061">
    <property type="entry name" value="RIBOSOMALL19"/>
</dbReference>
<reference evidence="8 9" key="1">
    <citation type="submission" date="2015-09" db="EMBL/GenBank/DDBJ databases">
        <title>Draft genome sequence of Kouleothrix aurantiaca JCM 19913.</title>
        <authorList>
            <person name="Hemp J."/>
        </authorList>
    </citation>
    <scope>NUCLEOTIDE SEQUENCE [LARGE SCALE GENOMIC DNA]</scope>
    <source>
        <strain evidence="8 9">COM-B</strain>
    </source>
</reference>
<evidence type="ECO:0000313" key="9">
    <source>
        <dbReference type="Proteomes" id="UP000050509"/>
    </source>
</evidence>
<evidence type="ECO:0000256" key="2">
    <source>
        <dbReference type="ARBA" id="ARBA00005781"/>
    </source>
</evidence>
<keyword evidence="9" id="KW-1185">Reference proteome</keyword>
<evidence type="ECO:0000256" key="6">
    <source>
        <dbReference type="HAMAP-Rule" id="MF_00402"/>
    </source>
</evidence>
<gene>
    <name evidence="6 8" type="primary">rplS</name>
    <name evidence="8" type="ORF">SE17_20915</name>
</gene>
<proteinExistence type="inferred from homology"/>
<sequence>MSQEILKEIESRQFKSDLPEFRVGDTVRVGVRVVEGNRERTQEFEGVCIRRRSSGLNENFTIRRIASHGIGVERTFLLHSPRLDSIKIVRNGKVRRSKLYYLRGLTGKAARIKERR</sequence>
<evidence type="ECO:0000256" key="1">
    <source>
        <dbReference type="ARBA" id="ARBA00002349"/>
    </source>
</evidence>
<evidence type="ECO:0000256" key="5">
    <source>
        <dbReference type="ARBA" id="ARBA00035171"/>
    </source>
</evidence>
<dbReference type="EMBL" id="LJCR01000894">
    <property type="protein sequence ID" value="KPV51487.1"/>
    <property type="molecule type" value="Genomic_DNA"/>
</dbReference>
<protein>
    <recommendedName>
        <fullName evidence="5 6">Large ribosomal subunit protein bL19</fullName>
    </recommendedName>
</protein>
<accession>A0A0P9HAR5</accession>
<dbReference type="InterPro" id="IPR018257">
    <property type="entry name" value="Ribosomal_bL19_CS"/>
</dbReference>
<evidence type="ECO:0000313" key="8">
    <source>
        <dbReference type="EMBL" id="KPV51487.1"/>
    </source>
</evidence>
<dbReference type="InterPro" id="IPR001857">
    <property type="entry name" value="Ribosomal_bL19"/>
</dbReference>
<comment type="similarity">
    <text evidence="2 6 7">Belongs to the bacterial ribosomal protein bL19 family.</text>
</comment>
<dbReference type="AlphaFoldDB" id="A0A0P9HAR5"/>
<comment type="caution">
    <text evidence="8">The sequence shown here is derived from an EMBL/GenBank/DDBJ whole genome shotgun (WGS) entry which is preliminary data.</text>
</comment>
<dbReference type="PIRSF" id="PIRSF002191">
    <property type="entry name" value="Ribosomal_L19"/>
    <property type="match status" value="1"/>
</dbReference>
<evidence type="ECO:0000256" key="7">
    <source>
        <dbReference type="RuleBase" id="RU000559"/>
    </source>
</evidence>
<dbReference type="PROSITE" id="PS01015">
    <property type="entry name" value="RIBOSOMAL_L19"/>
    <property type="match status" value="1"/>
</dbReference>
<evidence type="ECO:0000256" key="4">
    <source>
        <dbReference type="ARBA" id="ARBA00023274"/>
    </source>
</evidence>